<name>A0A1M5UJD9_9FLAO</name>
<reference evidence="4" key="1">
    <citation type="submission" date="2016-11" db="EMBL/GenBank/DDBJ databases">
        <authorList>
            <person name="Jaros S."/>
            <person name="Januszkiewicz K."/>
            <person name="Wedrychowicz H."/>
        </authorList>
    </citation>
    <scope>NUCLEOTIDE SEQUENCE [LARGE SCALE GENOMIC DNA]</scope>
    <source>
        <strain evidence="4">DSM 19859</strain>
    </source>
</reference>
<organism evidence="4 5">
    <name type="scientific">Leeuwenhoekiella palythoae</name>
    <dbReference type="NCBI Taxonomy" id="573501"/>
    <lineage>
        <taxon>Bacteria</taxon>
        <taxon>Pseudomonadati</taxon>
        <taxon>Bacteroidota</taxon>
        <taxon>Flavobacteriia</taxon>
        <taxon>Flavobacteriales</taxon>
        <taxon>Flavobacteriaceae</taxon>
        <taxon>Leeuwenhoekiella</taxon>
    </lineage>
</organism>
<evidence type="ECO:0000259" key="2">
    <source>
        <dbReference type="Pfam" id="PF20434"/>
    </source>
</evidence>
<dbReference type="AlphaFoldDB" id="A0A1M5UJD9"/>
<dbReference type="PANTHER" id="PTHR43265">
    <property type="entry name" value="ESTERASE ESTD"/>
    <property type="match status" value="1"/>
</dbReference>
<dbReference type="InterPro" id="IPR049492">
    <property type="entry name" value="BD-FAE-like_dom"/>
</dbReference>
<accession>A0A1M5UJD9</accession>
<dbReference type="EMBL" id="FQXT01000001">
    <property type="protein sequence ID" value="SHH63192.1"/>
    <property type="molecule type" value="Genomic_DNA"/>
</dbReference>
<dbReference type="InterPro" id="IPR053145">
    <property type="entry name" value="AB_hydrolase_Est10"/>
</dbReference>
<protein>
    <recommendedName>
        <fullName evidence="2">BD-FAE-like domain-containing protein</fullName>
    </recommendedName>
</protein>
<evidence type="ECO:0000256" key="1">
    <source>
        <dbReference type="SAM" id="SignalP"/>
    </source>
</evidence>
<dbReference type="PANTHER" id="PTHR43265:SF1">
    <property type="entry name" value="ESTERASE ESTD"/>
    <property type="match status" value="1"/>
</dbReference>
<dbReference type="Gene3D" id="3.40.50.1820">
    <property type="entry name" value="alpha/beta hydrolase"/>
    <property type="match status" value="1"/>
</dbReference>
<keyword evidence="1" id="KW-0732">Signal</keyword>
<dbReference type="STRING" id="573501.SAMN04487999_0699"/>
<dbReference type="GO" id="GO:0052689">
    <property type="term" value="F:carboxylic ester hydrolase activity"/>
    <property type="evidence" value="ECO:0007669"/>
    <property type="project" value="TreeGrafter"/>
</dbReference>
<evidence type="ECO:0000313" key="4">
    <source>
        <dbReference type="EMBL" id="SHH63192.1"/>
    </source>
</evidence>
<evidence type="ECO:0000313" key="5">
    <source>
        <dbReference type="Proteomes" id="UP000184240"/>
    </source>
</evidence>
<dbReference type="OrthoDB" id="9809549at2"/>
<sequence length="305" mass="33747">MRLVFIIGLLLAVSTAHSQDPTSSEIRINEFISGTLLQPVKQTDTLAIIIAGSGPTDRNGNQQMMQNNSLKQLAQQLTKNGFATFRYDKRLFALMRQNALIEEQLNFDNFVSDAASTVNYFEQDFKTIVLIGHSQGALIAKLAAQQTKVSKLVSLAGAGQAIDLVILDQIKKQAPGLAENAQQALTDLKETGNSKNYNPALASIFRPSVQPFMKSWIKYDPAEEISALDIPILIVTGTKDLQVPLKEGELLKEAQPKAEYAIIESMNHVLKTIEGDDIENSKSYNEASRPINTELIKEITRFIRE</sequence>
<feature type="signal peptide" evidence="1">
    <location>
        <begin position="1"/>
        <end position="18"/>
    </location>
</feature>
<dbReference type="RefSeq" id="WP_072980371.1">
    <property type="nucleotide sequence ID" value="NZ_FQXT01000001.1"/>
</dbReference>
<dbReference type="SUPFAM" id="SSF53474">
    <property type="entry name" value="alpha/beta-Hydrolases"/>
    <property type="match status" value="1"/>
</dbReference>
<gene>
    <name evidence="3" type="ORF">DSM01_3163</name>
    <name evidence="4" type="ORF">SAMN04487999_0699</name>
</gene>
<dbReference type="Proteomes" id="UP000290037">
    <property type="component" value="Unassembled WGS sequence"/>
</dbReference>
<feature type="chain" id="PRO_5012206428" description="BD-FAE-like domain-containing protein" evidence="1">
    <location>
        <begin position="19"/>
        <end position="305"/>
    </location>
</feature>
<dbReference type="InterPro" id="IPR029058">
    <property type="entry name" value="AB_hydrolase_fold"/>
</dbReference>
<evidence type="ECO:0000313" key="6">
    <source>
        <dbReference type="Proteomes" id="UP000290037"/>
    </source>
</evidence>
<dbReference type="Proteomes" id="UP000184240">
    <property type="component" value="Unassembled WGS sequence"/>
</dbReference>
<feature type="domain" description="BD-FAE-like" evidence="2">
    <location>
        <begin position="44"/>
        <end position="253"/>
    </location>
</feature>
<reference evidence="3 6" key="3">
    <citation type="submission" date="2018-07" db="EMBL/GenBank/DDBJ databases">
        <title>Leeuwenhoekiella genomics.</title>
        <authorList>
            <person name="Tahon G."/>
            <person name="Willems A."/>
        </authorList>
    </citation>
    <scope>NUCLEOTIDE SEQUENCE [LARGE SCALE GENOMIC DNA]</scope>
    <source>
        <strain evidence="3 6">LMG 24856</strain>
    </source>
</reference>
<dbReference type="EMBL" id="QOVN01000009">
    <property type="protein sequence ID" value="RXG27090.1"/>
    <property type="molecule type" value="Genomic_DNA"/>
</dbReference>
<dbReference type="Pfam" id="PF20434">
    <property type="entry name" value="BD-FAE"/>
    <property type="match status" value="1"/>
</dbReference>
<evidence type="ECO:0000313" key="3">
    <source>
        <dbReference type="EMBL" id="RXG27090.1"/>
    </source>
</evidence>
<reference evidence="5" key="2">
    <citation type="submission" date="2016-11" db="EMBL/GenBank/DDBJ databases">
        <authorList>
            <person name="Varghese N."/>
            <person name="Submissions S."/>
        </authorList>
    </citation>
    <scope>NUCLEOTIDE SEQUENCE [LARGE SCALE GENOMIC DNA]</scope>
    <source>
        <strain evidence="5">DSM 19859</strain>
    </source>
</reference>
<keyword evidence="6" id="KW-1185">Reference proteome</keyword>
<proteinExistence type="predicted"/>